<dbReference type="FunFam" id="3.40.50.300:FF:000479">
    <property type="entry name" value="Multidrug resistance protein 1A"/>
    <property type="match status" value="1"/>
</dbReference>
<feature type="transmembrane region" description="Helical" evidence="14">
    <location>
        <begin position="14"/>
        <end position="38"/>
    </location>
</feature>
<dbReference type="PROSITE" id="PS00211">
    <property type="entry name" value="ABC_TRANSPORTER_1"/>
    <property type="match status" value="2"/>
</dbReference>
<dbReference type="Pfam" id="PF00005">
    <property type="entry name" value="ABC_tran"/>
    <property type="match status" value="2"/>
</dbReference>
<evidence type="ECO:0000256" key="11">
    <source>
        <dbReference type="ARBA" id="ARBA00023136"/>
    </source>
</evidence>
<evidence type="ECO:0000256" key="10">
    <source>
        <dbReference type="ARBA" id="ARBA00022989"/>
    </source>
</evidence>
<feature type="domain" description="ABC transmembrane type-1" evidence="16">
    <location>
        <begin position="666"/>
        <end position="952"/>
    </location>
</feature>
<dbReference type="FunFam" id="1.20.1560.10:FF:000121">
    <property type="entry name" value="ABC transporter B family member 9"/>
    <property type="match status" value="1"/>
</dbReference>
<keyword evidence="4" id="KW-0813">Transport</keyword>
<feature type="transmembrane region" description="Helical" evidence="14">
    <location>
        <begin position="926"/>
        <end position="947"/>
    </location>
</feature>
<dbReference type="InterPro" id="IPR017871">
    <property type="entry name" value="ABC_transporter-like_CS"/>
</dbReference>
<dbReference type="EC" id="7.6.2.2" evidence="3"/>
<dbReference type="CDD" id="cd18577">
    <property type="entry name" value="ABC_6TM_Pgp_ABCB1_D1_like"/>
    <property type="match status" value="1"/>
</dbReference>
<protein>
    <recommendedName>
        <fullName evidence="3">ABC-type xenobiotic transporter</fullName>
        <ecNumber evidence="3">7.6.2.2</ecNumber>
    </recommendedName>
</protein>
<feature type="transmembrane region" description="Helical" evidence="14">
    <location>
        <begin position="706"/>
        <end position="733"/>
    </location>
</feature>
<dbReference type="WBParaSite" id="ASIM_0001068001-mRNA-1">
    <property type="protein sequence ID" value="ASIM_0001068001-mRNA-1"/>
    <property type="gene ID" value="ASIM_0001068001"/>
</dbReference>
<feature type="transmembrane region" description="Helical" evidence="14">
    <location>
        <begin position="203"/>
        <end position="224"/>
    </location>
</feature>
<evidence type="ECO:0000256" key="2">
    <source>
        <dbReference type="ARBA" id="ARBA00007577"/>
    </source>
</evidence>
<dbReference type="CDD" id="cd18578">
    <property type="entry name" value="ABC_6TM_Pgp_ABCB1_D2_like"/>
    <property type="match status" value="1"/>
</dbReference>
<dbReference type="PANTHER" id="PTHR24222:SF76">
    <property type="entry name" value="MYCOBACTIN IMPORT ATP-BINDING_PERMEASE PROTEIN IRTB"/>
    <property type="match status" value="1"/>
</dbReference>
<dbReference type="GO" id="GO:0005524">
    <property type="term" value="F:ATP binding"/>
    <property type="evidence" value="ECO:0007669"/>
    <property type="project" value="UniProtKB-KW"/>
</dbReference>
<evidence type="ECO:0000256" key="8">
    <source>
        <dbReference type="ARBA" id="ARBA00022840"/>
    </source>
</evidence>
<dbReference type="SMART" id="SM00382">
    <property type="entry name" value="AAA"/>
    <property type="match status" value="2"/>
</dbReference>
<dbReference type="GO" id="GO:0005886">
    <property type="term" value="C:plasma membrane"/>
    <property type="evidence" value="ECO:0007669"/>
    <property type="project" value="TreeGrafter"/>
</dbReference>
<organism evidence="17">
    <name type="scientific">Anisakis simplex</name>
    <name type="common">Herring worm</name>
    <dbReference type="NCBI Taxonomy" id="6269"/>
    <lineage>
        <taxon>Eukaryota</taxon>
        <taxon>Metazoa</taxon>
        <taxon>Ecdysozoa</taxon>
        <taxon>Nematoda</taxon>
        <taxon>Chromadorea</taxon>
        <taxon>Rhabditida</taxon>
        <taxon>Spirurina</taxon>
        <taxon>Ascaridomorpha</taxon>
        <taxon>Ascaridoidea</taxon>
        <taxon>Anisakidae</taxon>
        <taxon>Anisakis</taxon>
        <taxon>Anisakis simplex complex</taxon>
    </lineage>
</organism>
<evidence type="ECO:0000256" key="7">
    <source>
        <dbReference type="ARBA" id="ARBA00022741"/>
    </source>
</evidence>
<dbReference type="InterPro" id="IPR003593">
    <property type="entry name" value="AAA+_ATPase"/>
</dbReference>
<sequence length="1219" mass="134875">LRELFRYSSSCDRFLLTIGSIVAIGTGCGLPLLSIFIGNMSQSFVDAQTLFYSGDFQLFIVSLFNTETFFLLHPLEDTFMKGFEEFIRFRRISSAGYRPQDTANITRFHNVSLPPKLANYTWNMFTEQVVAYCLQYVYTGIAVLCVAAIQVIILEWLDFHYDFSNLERIKEGTGDKVALLIQFISQFFAGFIVAFVYDWRLTLIMMSLSPFMVICGAFLAKLMASATAKESENYAVAGGIAEEVITSIRTVDAFNGQQLECDRYNNALKGSMKTGILKAFYVGLGLAMTFLVLFSSYTLAFWVGTDYVYEDAITPGTMLTVFFGVMMGSMALGQAGPQFAVLGAAQGAAGTIFEIIDRVPEIDVYDQSGYKPIQIDGQIEFRNIEFSYPTRPDVKVKNITIFISSSKSAVIWPFQPVLFNMTIKENIQMGSEEVTDAQMINACRCANAADFIDQLPKKYDTPVGDRGVQLSGGQKQRIAIARALVRNPKILLLDEATSALDAESESVVQEALEKAAKGRTTLVVAHRLSTIKNADKIIVIHDGRVVEMGTHYQLIAAKGYYHELVNSQVFVDIEDNAPSKIPLSRRQSTASYRSRSFSVMTAKSGQETSKVMLRKASRAATQIGETELNAKKETERLKKEMMEEGGTESGLLEILKYSRPEWIYILIGLLVGVIQGCVFPAFSLFFSEILAIFAKPKDSMLHEGHFWSLMFLVLGGIEGITLLVQTFFFGLTAERLTRRLRSRLFRNILRMDMTYFDSPNHSSGKLCTRLATDTPNVKSAIDYRLSGVLVSIVSIGCGIGIAAYYSWQMALLLIAIFPLEGVGKAVHLKYIEGHHKQDAKEMANAGKVALETIENIRTVQALTLEQRMYAKFCGYLQQPIKNATKRAIVQGLSYGFANSIFFFLYSASYRFGAFLIMAKLASPIDVLRVLFAISFTAGSAGYASAYFPEYAKAKFAAGIIFKMLGEKPKIDCMGKDGTKMEITGSVDFTKLHFAYPQRADVQVLKGLSLHVDAGKTLAIVGPSGCGKSTVVSLLERFYEIIDGSIVKAGANFQAVDGTDIRSLNVSYLRSQMALVSQEPILFDCSIRENIIYGLREDQFDENDIRDAAELANIDKFISDLPEGYETRVGEKGVQLSGGQKQRIAIARALLRKPKILLLDEATSALDAESEKVVQEALDRAGKGRTCIVIAHRLSTVVNADCIAVLQNGIILEKGIGCCL</sequence>
<evidence type="ECO:0000256" key="12">
    <source>
        <dbReference type="ARBA" id="ARBA00023180"/>
    </source>
</evidence>
<dbReference type="GO" id="GO:0008559">
    <property type="term" value="F:ABC-type xenobiotic transporter activity"/>
    <property type="evidence" value="ECO:0007669"/>
    <property type="project" value="UniProtKB-EC"/>
</dbReference>
<feature type="transmembrane region" description="Helical" evidence="14">
    <location>
        <begin position="136"/>
        <end position="157"/>
    </location>
</feature>
<keyword evidence="7" id="KW-0547">Nucleotide-binding</keyword>
<accession>A0A0M3JRX1</accession>
<feature type="transmembrane region" description="Helical" evidence="14">
    <location>
        <begin position="662"/>
        <end position="686"/>
    </location>
</feature>
<dbReference type="SUPFAM" id="SSF90123">
    <property type="entry name" value="ABC transporter transmembrane region"/>
    <property type="match status" value="2"/>
</dbReference>
<evidence type="ECO:0000313" key="17">
    <source>
        <dbReference type="WBParaSite" id="ASIM_0001068001-mRNA-1"/>
    </source>
</evidence>
<keyword evidence="10 14" id="KW-1133">Transmembrane helix</keyword>
<dbReference type="Gene3D" id="3.40.50.300">
    <property type="entry name" value="P-loop containing nucleotide triphosphate hydrolases"/>
    <property type="match status" value="2"/>
</dbReference>
<dbReference type="PROSITE" id="PS50929">
    <property type="entry name" value="ABC_TM1F"/>
    <property type="match status" value="2"/>
</dbReference>
<evidence type="ECO:0000259" key="15">
    <source>
        <dbReference type="PROSITE" id="PS50893"/>
    </source>
</evidence>
<dbReference type="Gene3D" id="1.20.1560.10">
    <property type="entry name" value="ABC transporter type 1, transmembrane domain"/>
    <property type="match status" value="3"/>
</dbReference>
<proteinExistence type="inferred from homology"/>
<dbReference type="PANTHER" id="PTHR24222">
    <property type="entry name" value="ABC TRANSPORTER B FAMILY"/>
    <property type="match status" value="1"/>
</dbReference>
<evidence type="ECO:0000256" key="5">
    <source>
        <dbReference type="ARBA" id="ARBA00022692"/>
    </source>
</evidence>
<evidence type="ECO:0000256" key="14">
    <source>
        <dbReference type="SAM" id="Phobius"/>
    </source>
</evidence>
<feature type="domain" description="ABC transmembrane type-1" evidence="16">
    <location>
        <begin position="164"/>
        <end position="344"/>
    </location>
</feature>
<feature type="transmembrane region" description="Helical" evidence="14">
    <location>
        <begin position="785"/>
        <end position="805"/>
    </location>
</feature>
<dbReference type="Pfam" id="PF00664">
    <property type="entry name" value="ABC_membrane"/>
    <property type="match status" value="2"/>
</dbReference>
<comment type="similarity">
    <text evidence="2">Belongs to the ABC transporter superfamily. ABCB family. Multidrug resistance exporter (TC 3.A.1.201) subfamily.</text>
</comment>
<comment type="subcellular location">
    <subcellularLocation>
        <location evidence="1">Membrane</location>
        <topology evidence="1">Multi-pass membrane protein</topology>
    </subcellularLocation>
</comment>
<dbReference type="AlphaFoldDB" id="A0A0M3JRX1"/>
<evidence type="ECO:0000256" key="9">
    <source>
        <dbReference type="ARBA" id="ARBA00022967"/>
    </source>
</evidence>
<evidence type="ECO:0000256" key="6">
    <source>
        <dbReference type="ARBA" id="ARBA00022737"/>
    </source>
</evidence>
<dbReference type="FunFam" id="3.40.50.300:FF:000604">
    <property type="entry name" value="ABC transporter B family member 28"/>
    <property type="match status" value="1"/>
</dbReference>
<keyword evidence="6" id="KW-0677">Repeat</keyword>
<keyword evidence="11 14" id="KW-0472">Membrane</keyword>
<dbReference type="InterPro" id="IPR039421">
    <property type="entry name" value="Type_1_exporter"/>
</dbReference>
<evidence type="ECO:0000259" key="16">
    <source>
        <dbReference type="PROSITE" id="PS50929"/>
    </source>
</evidence>
<feature type="transmembrane region" description="Helical" evidence="14">
    <location>
        <begin position="50"/>
        <end position="72"/>
    </location>
</feature>
<dbReference type="InterPro" id="IPR011527">
    <property type="entry name" value="ABC1_TM_dom"/>
</dbReference>
<evidence type="ECO:0000256" key="3">
    <source>
        <dbReference type="ARBA" id="ARBA00012191"/>
    </source>
</evidence>
<keyword evidence="8" id="KW-0067">ATP-binding</keyword>
<dbReference type="InterPro" id="IPR036640">
    <property type="entry name" value="ABC1_TM_sf"/>
</dbReference>
<dbReference type="SUPFAM" id="SSF52540">
    <property type="entry name" value="P-loop containing nucleoside triphosphate hydrolases"/>
    <property type="match status" value="2"/>
</dbReference>
<dbReference type="GO" id="GO:0005737">
    <property type="term" value="C:cytoplasm"/>
    <property type="evidence" value="ECO:0007669"/>
    <property type="project" value="UniProtKB-ARBA"/>
</dbReference>
<dbReference type="CDD" id="cd03249">
    <property type="entry name" value="ABC_MTABC3_MDL1_MDL2"/>
    <property type="match status" value="1"/>
</dbReference>
<keyword evidence="9" id="KW-1278">Translocase</keyword>
<dbReference type="PROSITE" id="PS50893">
    <property type="entry name" value="ABC_TRANSPORTER_2"/>
    <property type="match status" value="2"/>
</dbReference>
<evidence type="ECO:0000256" key="4">
    <source>
        <dbReference type="ARBA" id="ARBA00022448"/>
    </source>
</evidence>
<dbReference type="InterPro" id="IPR003439">
    <property type="entry name" value="ABC_transporter-like_ATP-bd"/>
</dbReference>
<dbReference type="GO" id="GO:0016887">
    <property type="term" value="F:ATP hydrolysis activity"/>
    <property type="evidence" value="ECO:0007669"/>
    <property type="project" value="InterPro"/>
</dbReference>
<name>A0A0M3JRX1_ANISI</name>
<feature type="transmembrane region" description="Helical" evidence="14">
    <location>
        <begin position="279"/>
        <end position="300"/>
    </location>
</feature>
<reference evidence="17" key="1">
    <citation type="submission" date="2016-04" db="UniProtKB">
        <authorList>
            <consortium name="WormBaseParasite"/>
        </authorList>
    </citation>
    <scope>IDENTIFICATION</scope>
</reference>
<evidence type="ECO:0000256" key="13">
    <source>
        <dbReference type="ARBA" id="ARBA00034018"/>
    </source>
</evidence>
<feature type="transmembrane region" description="Helical" evidence="14">
    <location>
        <begin position="177"/>
        <end position="197"/>
    </location>
</feature>
<feature type="transmembrane region" description="Helical" evidence="14">
    <location>
        <begin position="312"/>
        <end position="332"/>
    </location>
</feature>
<feature type="domain" description="ABC transporter" evidence="15">
    <location>
        <begin position="308"/>
        <end position="567"/>
    </location>
</feature>
<feature type="transmembrane region" description="Helical" evidence="14">
    <location>
        <begin position="887"/>
        <end position="906"/>
    </location>
</feature>
<keyword evidence="5 14" id="KW-0812">Transmembrane</keyword>
<feature type="domain" description="ABC transporter" evidence="15">
    <location>
        <begin position="986"/>
        <end position="1219"/>
    </location>
</feature>
<keyword evidence="12" id="KW-0325">Glycoprotein</keyword>
<comment type="catalytic activity">
    <reaction evidence="13">
        <text>ATP + H2O + xenobioticSide 1 = ADP + phosphate + xenobioticSide 2.</text>
        <dbReference type="EC" id="7.6.2.2"/>
    </reaction>
</comment>
<evidence type="ECO:0000256" key="1">
    <source>
        <dbReference type="ARBA" id="ARBA00004141"/>
    </source>
</evidence>
<dbReference type="InterPro" id="IPR027417">
    <property type="entry name" value="P-loop_NTPase"/>
</dbReference>